<evidence type="ECO:0000256" key="2">
    <source>
        <dbReference type="ARBA" id="ARBA00022692"/>
    </source>
</evidence>
<accession>A0ABP6C3F9</accession>
<dbReference type="InterPro" id="IPR036259">
    <property type="entry name" value="MFS_trans_sf"/>
</dbReference>
<feature type="transmembrane region" description="Helical" evidence="6">
    <location>
        <begin position="71"/>
        <end position="89"/>
    </location>
</feature>
<dbReference type="Gene3D" id="1.20.1250.20">
    <property type="entry name" value="MFS general substrate transporter like domains"/>
    <property type="match status" value="2"/>
</dbReference>
<dbReference type="InterPro" id="IPR011701">
    <property type="entry name" value="MFS"/>
</dbReference>
<evidence type="ECO:0000256" key="3">
    <source>
        <dbReference type="ARBA" id="ARBA00022989"/>
    </source>
</evidence>
<dbReference type="InterPro" id="IPR051788">
    <property type="entry name" value="MFS_Transporter"/>
</dbReference>
<feature type="transmembrane region" description="Helical" evidence="6">
    <location>
        <begin position="361"/>
        <end position="384"/>
    </location>
</feature>
<evidence type="ECO:0000313" key="8">
    <source>
        <dbReference type="EMBL" id="GAA2600598.1"/>
    </source>
</evidence>
<dbReference type="RefSeq" id="WP_344542537.1">
    <property type="nucleotide sequence ID" value="NZ_BAAATD010000004.1"/>
</dbReference>
<feature type="transmembrane region" description="Helical" evidence="6">
    <location>
        <begin position="95"/>
        <end position="118"/>
    </location>
</feature>
<evidence type="ECO:0000256" key="6">
    <source>
        <dbReference type="SAM" id="Phobius"/>
    </source>
</evidence>
<sequence length="411" mass="42315">MIKRARLGVFGYFWLCGLVIGVWAASLPALDDRLDLGTGRTGTVLLLVSLGALVSMQGAGRVADRFSSRRLCLVSGPLHPLLLLGPALSGSYEALLVWAFVFGLGFGLLEIGMNAHAVEVEERYARPIMSAFHGMWSLGGALAGLVTAAALRSGLGVGALLTATALAGAVLMLLPGRFLLRDRLAREPAEAKESGDGRRPPVKGAVALLGIVVFAGSVSEGAAMDWAAMHARRVLDAGPDLAPLAFTVFSVAMTTMRFLGDRLRGRLGSARTLRLAGVLAASGYALVMLAPALGGAAMGCAWAGWALVGTGLATVVPVVFSTVGASQEAAGRALALVTTFGYCGLLAGPAVIGHLADATSLPAALAVPACLAVFVALAGPRAITSLTHPRPVRRHTDRDHLDVLSPNLPKP</sequence>
<dbReference type="Proteomes" id="UP001501509">
    <property type="component" value="Unassembled WGS sequence"/>
</dbReference>
<keyword evidence="4 6" id="KW-0472">Membrane</keyword>
<organism evidence="8 9">
    <name type="scientific">Actinomadura fulvescens</name>
    <dbReference type="NCBI Taxonomy" id="46160"/>
    <lineage>
        <taxon>Bacteria</taxon>
        <taxon>Bacillati</taxon>
        <taxon>Actinomycetota</taxon>
        <taxon>Actinomycetes</taxon>
        <taxon>Streptosporangiales</taxon>
        <taxon>Thermomonosporaceae</taxon>
        <taxon>Actinomadura</taxon>
    </lineage>
</organism>
<dbReference type="PANTHER" id="PTHR23514">
    <property type="entry name" value="BYPASS OF STOP CODON PROTEIN 6"/>
    <property type="match status" value="1"/>
</dbReference>
<dbReference type="CDD" id="cd17393">
    <property type="entry name" value="MFS_MosC_like"/>
    <property type="match status" value="1"/>
</dbReference>
<dbReference type="InterPro" id="IPR020846">
    <property type="entry name" value="MFS_dom"/>
</dbReference>
<feature type="region of interest" description="Disordered" evidence="5">
    <location>
        <begin position="388"/>
        <end position="411"/>
    </location>
</feature>
<dbReference type="Pfam" id="PF07690">
    <property type="entry name" value="MFS_1"/>
    <property type="match status" value="1"/>
</dbReference>
<dbReference type="EMBL" id="BAAATD010000004">
    <property type="protein sequence ID" value="GAA2600598.1"/>
    <property type="molecule type" value="Genomic_DNA"/>
</dbReference>
<gene>
    <name evidence="8" type="ORF">GCM10010411_37850</name>
</gene>
<feature type="transmembrane region" description="Helical" evidence="6">
    <location>
        <begin position="333"/>
        <end position="355"/>
    </location>
</feature>
<keyword evidence="2 6" id="KW-0812">Transmembrane</keyword>
<evidence type="ECO:0000259" key="7">
    <source>
        <dbReference type="PROSITE" id="PS50850"/>
    </source>
</evidence>
<comment type="subcellular location">
    <subcellularLocation>
        <location evidence="1">Cell membrane</location>
        <topology evidence="1">Multi-pass membrane protein</topology>
    </subcellularLocation>
</comment>
<protein>
    <submittedName>
        <fullName evidence="8">MFS transporter</fullName>
    </submittedName>
</protein>
<feature type="transmembrane region" description="Helical" evidence="6">
    <location>
        <begin position="302"/>
        <end position="321"/>
    </location>
</feature>
<feature type="transmembrane region" description="Helical" evidence="6">
    <location>
        <begin position="272"/>
        <end position="296"/>
    </location>
</feature>
<dbReference type="SUPFAM" id="SSF103473">
    <property type="entry name" value="MFS general substrate transporter"/>
    <property type="match status" value="1"/>
</dbReference>
<name>A0ABP6C3F9_9ACTN</name>
<feature type="domain" description="Major facilitator superfamily (MFS) profile" evidence="7">
    <location>
        <begin position="1"/>
        <end position="381"/>
    </location>
</feature>
<feature type="transmembrane region" description="Helical" evidence="6">
    <location>
        <begin position="157"/>
        <end position="180"/>
    </location>
</feature>
<feature type="transmembrane region" description="Helical" evidence="6">
    <location>
        <begin position="12"/>
        <end position="30"/>
    </location>
</feature>
<dbReference type="PROSITE" id="PS50850">
    <property type="entry name" value="MFS"/>
    <property type="match status" value="1"/>
</dbReference>
<dbReference type="PANTHER" id="PTHR23514:SF13">
    <property type="entry name" value="INNER MEMBRANE PROTEIN YBJJ"/>
    <property type="match status" value="1"/>
</dbReference>
<comment type="caution">
    <text evidence="8">The sequence shown here is derived from an EMBL/GenBank/DDBJ whole genome shotgun (WGS) entry which is preliminary data.</text>
</comment>
<feature type="transmembrane region" description="Helical" evidence="6">
    <location>
        <begin position="201"/>
        <end position="221"/>
    </location>
</feature>
<evidence type="ECO:0000313" key="9">
    <source>
        <dbReference type="Proteomes" id="UP001501509"/>
    </source>
</evidence>
<evidence type="ECO:0000256" key="5">
    <source>
        <dbReference type="SAM" id="MobiDB-lite"/>
    </source>
</evidence>
<keyword evidence="3 6" id="KW-1133">Transmembrane helix</keyword>
<feature type="transmembrane region" description="Helical" evidence="6">
    <location>
        <begin position="241"/>
        <end position="260"/>
    </location>
</feature>
<keyword evidence="9" id="KW-1185">Reference proteome</keyword>
<evidence type="ECO:0000256" key="4">
    <source>
        <dbReference type="ARBA" id="ARBA00023136"/>
    </source>
</evidence>
<reference evidence="9" key="1">
    <citation type="journal article" date="2019" name="Int. J. Syst. Evol. Microbiol.">
        <title>The Global Catalogue of Microorganisms (GCM) 10K type strain sequencing project: providing services to taxonomists for standard genome sequencing and annotation.</title>
        <authorList>
            <consortium name="The Broad Institute Genomics Platform"/>
            <consortium name="The Broad Institute Genome Sequencing Center for Infectious Disease"/>
            <person name="Wu L."/>
            <person name="Ma J."/>
        </authorList>
    </citation>
    <scope>NUCLEOTIDE SEQUENCE [LARGE SCALE GENOMIC DNA]</scope>
    <source>
        <strain evidence="9">JCM 6833</strain>
    </source>
</reference>
<proteinExistence type="predicted"/>
<feature type="transmembrane region" description="Helical" evidence="6">
    <location>
        <begin position="42"/>
        <end position="59"/>
    </location>
</feature>
<feature type="transmembrane region" description="Helical" evidence="6">
    <location>
        <begin position="130"/>
        <end position="151"/>
    </location>
</feature>
<evidence type="ECO:0000256" key="1">
    <source>
        <dbReference type="ARBA" id="ARBA00004651"/>
    </source>
</evidence>